<evidence type="ECO:0000313" key="1">
    <source>
        <dbReference type="EMBL" id="JAH30427.1"/>
    </source>
</evidence>
<dbReference type="EMBL" id="GBXM01078150">
    <property type="protein sequence ID" value="JAH30427.1"/>
    <property type="molecule type" value="Transcribed_RNA"/>
</dbReference>
<organism evidence="1">
    <name type="scientific">Anguilla anguilla</name>
    <name type="common">European freshwater eel</name>
    <name type="synonym">Muraena anguilla</name>
    <dbReference type="NCBI Taxonomy" id="7936"/>
    <lineage>
        <taxon>Eukaryota</taxon>
        <taxon>Metazoa</taxon>
        <taxon>Chordata</taxon>
        <taxon>Craniata</taxon>
        <taxon>Vertebrata</taxon>
        <taxon>Euteleostomi</taxon>
        <taxon>Actinopterygii</taxon>
        <taxon>Neopterygii</taxon>
        <taxon>Teleostei</taxon>
        <taxon>Anguilliformes</taxon>
        <taxon>Anguillidae</taxon>
        <taxon>Anguilla</taxon>
    </lineage>
</organism>
<protein>
    <submittedName>
        <fullName evidence="1">Uncharacterized protein</fullName>
    </submittedName>
</protein>
<sequence>MARTRELQEWEKKTMDMNTAQKTFVFAGSNIMNSLGSELPVKTILLRTPFPLYLFLTSRSVTFIKIIKNKGGASSVRGHVDAANFQLAPP</sequence>
<reference evidence="1" key="2">
    <citation type="journal article" date="2015" name="Fish Shellfish Immunol.">
        <title>Early steps in the European eel (Anguilla anguilla)-Vibrio vulnificus interaction in the gills: Role of the RtxA13 toxin.</title>
        <authorList>
            <person name="Callol A."/>
            <person name="Pajuelo D."/>
            <person name="Ebbesson L."/>
            <person name="Teles M."/>
            <person name="MacKenzie S."/>
            <person name="Amaro C."/>
        </authorList>
    </citation>
    <scope>NUCLEOTIDE SEQUENCE</scope>
</reference>
<reference evidence="1" key="1">
    <citation type="submission" date="2014-11" db="EMBL/GenBank/DDBJ databases">
        <authorList>
            <person name="Amaro Gonzalez C."/>
        </authorList>
    </citation>
    <scope>NUCLEOTIDE SEQUENCE</scope>
</reference>
<dbReference type="AlphaFoldDB" id="A0A0E9RNN8"/>
<accession>A0A0E9RNN8</accession>
<proteinExistence type="predicted"/>
<name>A0A0E9RNN8_ANGAN</name>